<sequence>MHSGCTGSIHEGDTHSRCAGSMGEVDARGVWVRLMRERGGCPRRMREVACVRSERLRWRLEVDVRGVQRVRELDVCGRWMCASYARGECPQHLCEVDAHGVCTRSTLARPPRRTPEVDGRGRPLSVSAKPMLTLYVRGWWARRGRTLDPLGACARSRREVDPCGVCVQRICEVDACGVTRSMGAPAPGCAQRKGEGIRTGGGHAISRNTRGRVRGMWAWSVRMGDASVEASARVDVRGGRGRGGPTRRTCARRTHEAAVHGVCARGAVREAQRGVCARGMCAADARRAVRGGRTRRMCAADTRGGRARRMREGAVRGRAAGSVRGGQCDGTWGLYAGLRTRRTCAAYGEGAVRGGAAGTWRVDVRGGHTRRMLRGGRVRRRREGDVRGVGVGVDVGGVARRMRKEDGGMCVAQVRGGRVRHAKGGVCGVRARWIDTAGGWARLVCEAGGCAGFRGADGTLLQQSDRGAGERTQNGPV</sequence>
<evidence type="ECO:0000313" key="1">
    <source>
        <dbReference type="EMBL" id="KAJ7032701.1"/>
    </source>
</evidence>
<comment type="caution">
    <text evidence="1">The sequence shown here is derived from an EMBL/GenBank/DDBJ whole genome shotgun (WGS) entry which is preliminary data.</text>
</comment>
<reference evidence="1" key="1">
    <citation type="submission" date="2023-03" db="EMBL/GenBank/DDBJ databases">
        <title>Massive genome expansion in bonnet fungi (Mycena s.s.) driven by repeated elements and novel gene families across ecological guilds.</title>
        <authorList>
            <consortium name="Lawrence Berkeley National Laboratory"/>
            <person name="Harder C.B."/>
            <person name="Miyauchi S."/>
            <person name="Viragh M."/>
            <person name="Kuo A."/>
            <person name="Thoen E."/>
            <person name="Andreopoulos B."/>
            <person name="Lu D."/>
            <person name="Skrede I."/>
            <person name="Drula E."/>
            <person name="Henrissat B."/>
            <person name="Morin E."/>
            <person name="Kohler A."/>
            <person name="Barry K."/>
            <person name="LaButti K."/>
            <person name="Morin E."/>
            <person name="Salamov A."/>
            <person name="Lipzen A."/>
            <person name="Mereny Z."/>
            <person name="Hegedus B."/>
            <person name="Baldrian P."/>
            <person name="Stursova M."/>
            <person name="Weitz H."/>
            <person name="Taylor A."/>
            <person name="Grigoriev I.V."/>
            <person name="Nagy L.G."/>
            <person name="Martin F."/>
            <person name="Kauserud H."/>
        </authorList>
    </citation>
    <scope>NUCLEOTIDE SEQUENCE</scope>
    <source>
        <strain evidence="1">CBHHK200</strain>
    </source>
</reference>
<dbReference type="Proteomes" id="UP001218188">
    <property type="component" value="Unassembled WGS sequence"/>
</dbReference>
<dbReference type="AlphaFoldDB" id="A0AAD6SRG8"/>
<name>A0AAD6SRG8_9AGAR</name>
<proteinExistence type="predicted"/>
<protein>
    <submittedName>
        <fullName evidence="1">Uncharacterized protein</fullName>
    </submittedName>
</protein>
<keyword evidence="2" id="KW-1185">Reference proteome</keyword>
<gene>
    <name evidence="1" type="ORF">C8F04DRAFT_1184664</name>
</gene>
<organism evidence="1 2">
    <name type="scientific">Mycena alexandri</name>
    <dbReference type="NCBI Taxonomy" id="1745969"/>
    <lineage>
        <taxon>Eukaryota</taxon>
        <taxon>Fungi</taxon>
        <taxon>Dikarya</taxon>
        <taxon>Basidiomycota</taxon>
        <taxon>Agaricomycotina</taxon>
        <taxon>Agaricomycetes</taxon>
        <taxon>Agaricomycetidae</taxon>
        <taxon>Agaricales</taxon>
        <taxon>Marasmiineae</taxon>
        <taxon>Mycenaceae</taxon>
        <taxon>Mycena</taxon>
    </lineage>
</organism>
<accession>A0AAD6SRG8</accession>
<dbReference type="EMBL" id="JARJCM010000070">
    <property type="protein sequence ID" value="KAJ7032701.1"/>
    <property type="molecule type" value="Genomic_DNA"/>
</dbReference>
<evidence type="ECO:0000313" key="2">
    <source>
        <dbReference type="Proteomes" id="UP001218188"/>
    </source>
</evidence>